<dbReference type="PANTHER" id="PTHR30193:SF37">
    <property type="entry name" value="INNER MEMBRANE ABC TRANSPORTER PERMEASE PROTEIN YCJO"/>
    <property type="match status" value="1"/>
</dbReference>
<dbReference type="RefSeq" id="WP_091640190.1">
    <property type="nucleotide sequence ID" value="NZ_FMHW01000002.1"/>
</dbReference>
<evidence type="ECO:0000256" key="3">
    <source>
        <dbReference type="ARBA" id="ARBA00022475"/>
    </source>
</evidence>
<dbReference type="GO" id="GO:0055085">
    <property type="term" value="P:transmembrane transport"/>
    <property type="evidence" value="ECO:0007669"/>
    <property type="project" value="InterPro"/>
</dbReference>
<reference evidence="10" key="1">
    <citation type="submission" date="2016-06" db="EMBL/GenBank/DDBJ databases">
        <authorList>
            <person name="Varghese N."/>
            <person name="Submissions Spin"/>
        </authorList>
    </citation>
    <scope>NUCLEOTIDE SEQUENCE [LARGE SCALE GENOMIC DNA]</scope>
    <source>
        <strain evidence="10">DSM 43817</strain>
    </source>
</reference>
<keyword evidence="4" id="KW-0812">Transmembrane</keyword>
<evidence type="ECO:0000313" key="10">
    <source>
        <dbReference type="Proteomes" id="UP000198959"/>
    </source>
</evidence>
<comment type="similarity">
    <text evidence="7">Belongs to the binding-protein-dependent transport system permease family.</text>
</comment>
<dbReference type="InterPro" id="IPR035906">
    <property type="entry name" value="MetI-like_sf"/>
</dbReference>
<evidence type="ECO:0000256" key="6">
    <source>
        <dbReference type="ARBA" id="ARBA00023136"/>
    </source>
</evidence>
<comment type="subcellular location">
    <subcellularLocation>
        <location evidence="1 7">Cell membrane</location>
        <topology evidence="1 7">Multi-pass membrane protein</topology>
    </subcellularLocation>
</comment>
<evidence type="ECO:0000313" key="9">
    <source>
        <dbReference type="EMBL" id="SCL21573.1"/>
    </source>
</evidence>
<dbReference type="GO" id="GO:0005886">
    <property type="term" value="C:plasma membrane"/>
    <property type="evidence" value="ECO:0007669"/>
    <property type="project" value="UniProtKB-SubCell"/>
</dbReference>
<dbReference type="Gene3D" id="1.10.3720.10">
    <property type="entry name" value="MetI-like"/>
    <property type="match status" value="1"/>
</dbReference>
<dbReference type="PROSITE" id="PS50928">
    <property type="entry name" value="ABC_TM1"/>
    <property type="match status" value="1"/>
</dbReference>
<name>A0A1C6RWI0_9ACTN</name>
<dbReference type="STRING" id="145854.GA0074692_1206"/>
<evidence type="ECO:0000259" key="8">
    <source>
        <dbReference type="PROSITE" id="PS50928"/>
    </source>
</evidence>
<protein>
    <submittedName>
        <fullName evidence="9">Carbohydrate ABC transporter membrane protein 1, CUT1 family</fullName>
    </submittedName>
</protein>
<dbReference type="PANTHER" id="PTHR30193">
    <property type="entry name" value="ABC TRANSPORTER PERMEASE PROTEIN"/>
    <property type="match status" value="1"/>
</dbReference>
<accession>A0A1C6RWI0</accession>
<dbReference type="CDD" id="cd06261">
    <property type="entry name" value="TM_PBP2"/>
    <property type="match status" value="1"/>
</dbReference>
<keyword evidence="2 7" id="KW-0813">Transport</keyword>
<dbReference type="InterPro" id="IPR051393">
    <property type="entry name" value="ABC_transporter_permease"/>
</dbReference>
<evidence type="ECO:0000256" key="5">
    <source>
        <dbReference type="ARBA" id="ARBA00022989"/>
    </source>
</evidence>
<proteinExistence type="inferred from homology"/>
<gene>
    <name evidence="9" type="ORF">GA0074692_1206</name>
</gene>
<keyword evidence="5" id="KW-1133">Transmembrane helix</keyword>
<dbReference type="AlphaFoldDB" id="A0A1C6RWI0"/>
<dbReference type="Proteomes" id="UP000198959">
    <property type="component" value="Unassembled WGS sequence"/>
</dbReference>
<dbReference type="OrthoDB" id="9805974at2"/>
<dbReference type="Pfam" id="PF00528">
    <property type="entry name" value="BPD_transp_1"/>
    <property type="match status" value="1"/>
</dbReference>
<dbReference type="EMBL" id="FMHW01000002">
    <property type="protein sequence ID" value="SCL21573.1"/>
    <property type="molecule type" value="Genomic_DNA"/>
</dbReference>
<sequence length="313" mass="34244">MAVVASNRPTGPEPVRTVAVSAARRRQRRRQTLTGYAFLGPSLVGVVGFLLVPVIVVIGISLHRWDLVSPARWVGLDNYRSILTDPAFGRSLAVTASFVLLVIPVQVVLGICTALLLDRRLPGSVLFRAIFVLPWVSAPLALGVVWRWLFDPSDGAVNALLGHRVEWLTSPTLALPSVAAVTVWTQVGYVTLFFLAGLAGIPEQYHEAARIDGANGWQTFWRVTLPMLRPTMFFVLTTQVISSFQVFDTVYAMTQGGPAGRTQVIASAIYQEAFTSFRMGRAAAMSVVLFLLLAAVTLAQQAYFRRHTTYEVG</sequence>
<dbReference type="SUPFAM" id="SSF161098">
    <property type="entry name" value="MetI-like"/>
    <property type="match status" value="1"/>
</dbReference>
<keyword evidence="10" id="KW-1185">Reference proteome</keyword>
<evidence type="ECO:0000256" key="2">
    <source>
        <dbReference type="ARBA" id="ARBA00022448"/>
    </source>
</evidence>
<evidence type="ECO:0000256" key="4">
    <source>
        <dbReference type="ARBA" id="ARBA00022692"/>
    </source>
</evidence>
<keyword evidence="6" id="KW-0472">Membrane</keyword>
<keyword evidence="3" id="KW-1003">Cell membrane</keyword>
<organism evidence="9 10">
    <name type="scientific">Micromonospora pallida</name>
    <dbReference type="NCBI Taxonomy" id="145854"/>
    <lineage>
        <taxon>Bacteria</taxon>
        <taxon>Bacillati</taxon>
        <taxon>Actinomycetota</taxon>
        <taxon>Actinomycetes</taxon>
        <taxon>Micromonosporales</taxon>
        <taxon>Micromonosporaceae</taxon>
        <taxon>Micromonospora</taxon>
    </lineage>
</organism>
<dbReference type="InterPro" id="IPR000515">
    <property type="entry name" value="MetI-like"/>
</dbReference>
<feature type="domain" description="ABC transmembrane type-1" evidence="8">
    <location>
        <begin position="92"/>
        <end position="300"/>
    </location>
</feature>
<evidence type="ECO:0000256" key="1">
    <source>
        <dbReference type="ARBA" id="ARBA00004651"/>
    </source>
</evidence>
<evidence type="ECO:0000256" key="7">
    <source>
        <dbReference type="RuleBase" id="RU363032"/>
    </source>
</evidence>